<dbReference type="InterPro" id="IPR051459">
    <property type="entry name" value="Cytochrome_c-type_DH"/>
</dbReference>
<evidence type="ECO:0000256" key="2">
    <source>
        <dbReference type="ARBA" id="ARBA00022723"/>
    </source>
</evidence>
<dbReference type="InterPro" id="IPR036909">
    <property type="entry name" value="Cyt_c-like_dom_sf"/>
</dbReference>
<comment type="caution">
    <text evidence="7">The sequence shown here is derived from an EMBL/GenBank/DDBJ whole genome shotgun (WGS) entry which is preliminary data.</text>
</comment>
<keyword evidence="1 4" id="KW-0349">Heme</keyword>
<evidence type="ECO:0000256" key="1">
    <source>
        <dbReference type="ARBA" id="ARBA00022617"/>
    </source>
</evidence>
<dbReference type="EMBL" id="JANIGO010000003">
    <property type="protein sequence ID" value="MCQ8896689.1"/>
    <property type="molecule type" value="Genomic_DNA"/>
</dbReference>
<feature type="domain" description="Cytochrome c" evidence="6">
    <location>
        <begin position="252"/>
        <end position="355"/>
    </location>
</feature>
<feature type="signal peptide" evidence="5">
    <location>
        <begin position="1"/>
        <end position="19"/>
    </location>
</feature>
<dbReference type="Gene3D" id="1.10.760.10">
    <property type="entry name" value="Cytochrome c-like domain"/>
    <property type="match status" value="4"/>
</dbReference>
<evidence type="ECO:0000313" key="7">
    <source>
        <dbReference type="EMBL" id="MCQ8896689.1"/>
    </source>
</evidence>
<evidence type="ECO:0000256" key="4">
    <source>
        <dbReference type="PROSITE-ProRule" id="PRU00433"/>
    </source>
</evidence>
<gene>
    <name evidence="7" type="ORF">NQT62_09620</name>
</gene>
<dbReference type="InterPro" id="IPR009056">
    <property type="entry name" value="Cyt_c-like_dom"/>
</dbReference>
<evidence type="ECO:0000259" key="6">
    <source>
        <dbReference type="PROSITE" id="PS51007"/>
    </source>
</evidence>
<keyword evidence="5" id="KW-0732">Signal</keyword>
<dbReference type="Proteomes" id="UP001204142">
    <property type="component" value="Unassembled WGS sequence"/>
</dbReference>
<name>A0ABT1WGQ1_9BURK</name>
<dbReference type="Pfam" id="PF00034">
    <property type="entry name" value="Cytochrom_C"/>
    <property type="match status" value="2"/>
</dbReference>
<keyword evidence="2 4" id="KW-0479">Metal-binding</keyword>
<dbReference type="SUPFAM" id="SSF46626">
    <property type="entry name" value="Cytochrome c"/>
    <property type="match status" value="5"/>
</dbReference>
<proteinExistence type="predicted"/>
<feature type="domain" description="Cytochrome c" evidence="6">
    <location>
        <begin position="117"/>
        <end position="207"/>
    </location>
</feature>
<sequence>MRSIALALLLVVTVGPAKATPRTLTDAELKDRVQACILCHGEQGRAGPDGYFPRIAGKPAGYLYNQLIAFRDGGRVHAAMNNIVQPLSNAALWEMASYFSAQHPPYPNPAPSKASTAELELGKQIVTQGLPGKQVPACVNCHAAGLMGVEPYTPGLLGLPRDYLTAQIGKWMNGQRHAAEPDCMGTIITALSNPEINAATAYLASRPVPKDTTAAPAGSVSFPMECGTHTQTAKPTTHTVSPEPVELSLLTESEKRGAYLARAGNCMGCHTSERSKPYAGGKGIQTPFGIVYTSNLTPAANTGLGKWTADDFYKAMHEGISKNGHYLYPAFPFTSYTRMTRQDVHDLYQYLRRIKPVEQATPKAQMTFPFKQRQLMTVWRALYFRGGEYTPDPRQTAQWNRGAYLVNGPGHCAACHTPRNSLGGLKSDQHLGGGTIPVLNWFAPALNAHPRDGLGQWSISDLVDYLGSGKNRDRAVTGPMSEVVAHSLQFLNRTDLEAMAVYLKSLPAQSPDEKSNTVVARQNLEPLLRKGETVYQQHCVDCHGSQGEGKTGAYPRLAGNSGVIAPNPANAIRMVLNGGFSPSTRDNPVPHGMPPYRGELSDADVAAVVSYVRQSWGNSASAVSGSEVNRLRSVQ</sequence>
<dbReference type="PANTHER" id="PTHR35008:SF4">
    <property type="entry name" value="BLL4482 PROTEIN"/>
    <property type="match status" value="1"/>
</dbReference>
<organism evidence="7 8">
    <name type="scientific">Limnobacter humi</name>
    <dbReference type="NCBI Taxonomy" id="1778671"/>
    <lineage>
        <taxon>Bacteria</taxon>
        <taxon>Pseudomonadati</taxon>
        <taxon>Pseudomonadota</taxon>
        <taxon>Betaproteobacteria</taxon>
        <taxon>Burkholderiales</taxon>
        <taxon>Burkholderiaceae</taxon>
        <taxon>Limnobacter</taxon>
    </lineage>
</organism>
<accession>A0ABT1WGQ1</accession>
<feature type="domain" description="Cytochrome c" evidence="6">
    <location>
        <begin position="526"/>
        <end position="616"/>
    </location>
</feature>
<keyword evidence="3 4" id="KW-0408">Iron</keyword>
<reference evidence="7 8" key="1">
    <citation type="submission" date="2022-07" db="EMBL/GenBank/DDBJ databases">
        <authorList>
            <person name="Xamxidin M."/>
            <person name="Wu M."/>
        </authorList>
    </citation>
    <scope>NUCLEOTIDE SEQUENCE [LARGE SCALE GENOMIC DNA]</scope>
    <source>
        <strain evidence="7 8">NBRC 111650</strain>
    </source>
</reference>
<evidence type="ECO:0000313" key="8">
    <source>
        <dbReference type="Proteomes" id="UP001204142"/>
    </source>
</evidence>
<dbReference type="PANTHER" id="PTHR35008">
    <property type="entry name" value="BLL4482 PROTEIN-RELATED"/>
    <property type="match status" value="1"/>
</dbReference>
<evidence type="ECO:0000256" key="5">
    <source>
        <dbReference type="SAM" id="SignalP"/>
    </source>
</evidence>
<feature type="domain" description="Cytochrome c" evidence="6">
    <location>
        <begin position="397"/>
        <end position="507"/>
    </location>
</feature>
<protein>
    <submittedName>
        <fullName evidence="7">C-type cytochrome</fullName>
    </submittedName>
</protein>
<dbReference type="PROSITE" id="PS51007">
    <property type="entry name" value="CYTC"/>
    <property type="match status" value="4"/>
</dbReference>
<keyword evidence="8" id="KW-1185">Reference proteome</keyword>
<feature type="chain" id="PRO_5046034940" evidence="5">
    <location>
        <begin position="20"/>
        <end position="635"/>
    </location>
</feature>
<dbReference type="RefSeq" id="WP_256764503.1">
    <property type="nucleotide sequence ID" value="NZ_JANIGO010000003.1"/>
</dbReference>
<evidence type="ECO:0000256" key="3">
    <source>
        <dbReference type="ARBA" id="ARBA00023004"/>
    </source>
</evidence>